<sequence length="136" mass="14986">MSDNISYSITNALRSTQLPPAPTTSPPESKPVVSSGRNAAKKSRYLDEDASKTLQTDRVRPITDHVVARHLRAPHRAKSVRNWKRAKALIESSESKQEEAQSESNDSSIYFLEHSSMTVAGADHKDGVHNSGRTAF</sequence>
<feature type="region of interest" description="Disordered" evidence="1">
    <location>
        <begin position="1"/>
        <end position="57"/>
    </location>
</feature>
<dbReference type="EMBL" id="OW240922">
    <property type="protein sequence ID" value="CAH2321267.1"/>
    <property type="molecule type" value="Genomic_DNA"/>
</dbReference>
<evidence type="ECO:0000256" key="1">
    <source>
        <dbReference type="SAM" id="MobiDB-lite"/>
    </source>
</evidence>
<reference evidence="2" key="1">
    <citation type="submission" date="2022-03" db="EMBL/GenBank/DDBJ databases">
        <authorList>
            <person name="Alioto T."/>
            <person name="Alioto T."/>
            <person name="Gomez Garrido J."/>
        </authorList>
    </citation>
    <scope>NUCLEOTIDE SEQUENCE</scope>
</reference>
<feature type="compositionally biased region" description="Pro residues" evidence="1">
    <location>
        <begin position="19"/>
        <end position="29"/>
    </location>
</feature>
<evidence type="ECO:0000313" key="2">
    <source>
        <dbReference type="EMBL" id="CAH2321267.1"/>
    </source>
</evidence>
<accession>A0AAD1WT65</accession>
<proteinExistence type="predicted"/>
<keyword evidence="3" id="KW-1185">Reference proteome</keyword>
<protein>
    <submittedName>
        <fullName evidence="2">Uncharacterized protein</fullName>
    </submittedName>
</protein>
<organism evidence="2 3">
    <name type="scientific">Pelobates cultripes</name>
    <name type="common">Western spadefoot toad</name>
    <dbReference type="NCBI Taxonomy" id="61616"/>
    <lineage>
        <taxon>Eukaryota</taxon>
        <taxon>Metazoa</taxon>
        <taxon>Chordata</taxon>
        <taxon>Craniata</taxon>
        <taxon>Vertebrata</taxon>
        <taxon>Euteleostomi</taxon>
        <taxon>Amphibia</taxon>
        <taxon>Batrachia</taxon>
        <taxon>Anura</taxon>
        <taxon>Pelobatoidea</taxon>
        <taxon>Pelobatidae</taxon>
        <taxon>Pelobates</taxon>
    </lineage>
</organism>
<gene>
    <name evidence="2" type="ORF">PECUL_23A011296</name>
</gene>
<feature type="compositionally biased region" description="Polar residues" evidence="1">
    <location>
        <begin position="1"/>
        <end position="18"/>
    </location>
</feature>
<dbReference type="Proteomes" id="UP001295444">
    <property type="component" value="Chromosome 11"/>
</dbReference>
<name>A0AAD1WT65_PELCU</name>
<evidence type="ECO:0000313" key="3">
    <source>
        <dbReference type="Proteomes" id="UP001295444"/>
    </source>
</evidence>
<feature type="compositionally biased region" description="Basic and acidic residues" evidence="1">
    <location>
        <begin position="44"/>
        <end position="57"/>
    </location>
</feature>
<dbReference type="AlphaFoldDB" id="A0AAD1WT65"/>